<evidence type="ECO:0000256" key="1">
    <source>
        <dbReference type="SAM" id="SignalP"/>
    </source>
</evidence>
<feature type="chain" id="PRO_5020657662" description="Alpha/beta hydrolase" evidence="1">
    <location>
        <begin position="20"/>
        <end position="368"/>
    </location>
</feature>
<name>A0A4P8IJK9_9BURK</name>
<dbReference type="SUPFAM" id="SSF53474">
    <property type="entry name" value="alpha/beta-Hydrolases"/>
    <property type="match status" value="1"/>
</dbReference>
<dbReference type="Proteomes" id="UP000298656">
    <property type="component" value="Chromosome 1"/>
</dbReference>
<evidence type="ECO:0008006" key="4">
    <source>
        <dbReference type="Google" id="ProtNLM"/>
    </source>
</evidence>
<gene>
    <name evidence="2" type="ORF">FAZ95_03840</name>
</gene>
<organism evidence="2 3">
    <name type="scientific">Trinickia violacea</name>
    <dbReference type="NCBI Taxonomy" id="2571746"/>
    <lineage>
        <taxon>Bacteria</taxon>
        <taxon>Pseudomonadati</taxon>
        <taxon>Pseudomonadota</taxon>
        <taxon>Betaproteobacteria</taxon>
        <taxon>Burkholderiales</taxon>
        <taxon>Burkholderiaceae</taxon>
        <taxon>Trinickia</taxon>
    </lineage>
</organism>
<dbReference type="RefSeq" id="WP_137331237.1">
    <property type="nucleotide sequence ID" value="NZ_CP040077.1"/>
</dbReference>
<reference evidence="2 3" key="1">
    <citation type="submission" date="2019-05" db="EMBL/GenBank/DDBJ databases">
        <title>Burkholderia sp. DHOD12, isolated from subtropical forest soil.</title>
        <authorList>
            <person name="Gao Z.-H."/>
            <person name="Qiu L.-H."/>
        </authorList>
    </citation>
    <scope>NUCLEOTIDE SEQUENCE [LARGE SCALE GENOMIC DNA]</scope>
    <source>
        <strain evidence="2 3">DHOD12</strain>
    </source>
</reference>
<sequence>MIRKLFLVILFALPIGVCAENLGVETGSHASGLRSDFIVPTAASAEFPFSGTEITMPDGNRLRYYSSDTSMREKPLVIFIPGSECNGAFPAFPDGQRSMGSEGFALKFKGKVRLVVVESPGIEDRFARETASGCSLEFKKMANMQARLDALRTIIDDLRHRGWINSHPFMIVASSEGVSIASRFAMSTKEVSHLLLISGFGTGQTLATLHAALTGWGNWNFLAEVEPNDPLDRLQSTLTGWEQVRRSQVKESNVTIAGHGEAYWRTIGMASPAENVLESKTQLYLVQGGLDQSASAVDYEAGIAYLVAHDRPFVTEYIPCGDHFLVCPKDNGEPNNLQKVIERGMEWFLTGRVQSAFAASFNPSATLQ</sequence>
<dbReference type="KEGG" id="tvl:FAZ95_03840"/>
<dbReference type="AlphaFoldDB" id="A0A4P8IJK9"/>
<keyword evidence="3" id="KW-1185">Reference proteome</keyword>
<protein>
    <recommendedName>
        <fullName evidence="4">Alpha/beta hydrolase</fullName>
    </recommendedName>
</protein>
<dbReference type="InterPro" id="IPR029058">
    <property type="entry name" value="AB_hydrolase_fold"/>
</dbReference>
<evidence type="ECO:0000313" key="3">
    <source>
        <dbReference type="Proteomes" id="UP000298656"/>
    </source>
</evidence>
<dbReference type="OrthoDB" id="393995at2"/>
<feature type="signal peptide" evidence="1">
    <location>
        <begin position="1"/>
        <end position="19"/>
    </location>
</feature>
<dbReference type="Gene3D" id="3.40.50.1820">
    <property type="entry name" value="alpha/beta hydrolase"/>
    <property type="match status" value="1"/>
</dbReference>
<accession>A0A4P8IJK9</accession>
<keyword evidence="1" id="KW-0732">Signal</keyword>
<proteinExistence type="predicted"/>
<dbReference type="EMBL" id="CP040077">
    <property type="protein sequence ID" value="QCP48396.1"/>
    <property type="molecule type" value="Genomic_DNA"/>
</dbReference>
<evidence type="ECO:0000313" key="2">
    <source>
        <dbReference type="EMBL" id="QCP48396.1"/>
    </source>
</evidence>